<dbReference type="GO" id="GO:0055105">
    <property type="term" value="F:ubiquitin-protein transferase inhibitor activity"/>
    <property type="evidence" value="ECO:0007669"/>
    <property type="project" value="TreeGrafter"/>
</dbReference>
<organism evidence="2 3">
    <name type="scientific">Pocillopora damicornis</name>
    <name type="common">Cauliflower coral</name>
    <name type="synonym">Millepora damicornis</name>
    <dbReference type="NCBI Taxonomy" id="46731"/>
    <lineage>
        <taxon>Eukaryota</taxon>
        <taxon>Metazoa</taxon>
        <taxon>Cnidaria</taxon>
        <taxon>Anthozoa</taxon>
        <taxon>Hexacorallia</taxon>
        <taxon>Scleractinia</taxon>
        <taxon>Astrocoeniina</taxon>
        <taxon>Pocilloporidae</taxon>
        <taxon>Pocillopora</taxon>
    </lineage>
</organism>
<dbReference type="Pfam" id="PF08568">
    <property type="entry name" value="Kinetochor_Ybp2"/>
    <property type="match status" value="1"/>
</dbReference>
<feature type="region of interest" description="Disordered" evidence="1">
    <location>
        <begin position="301"/>
        <end position="322"/>
    </location>
</feature>
<dbReference type="OrthoDB" id="619536at2759"/>
<evidence type="ECO:0000313" key="3">
    <source>
        <dbReference type="Proteomes" id="UP000275408"/>
    </source>
</evidence>
<name>A0A3M6TXX5_POCDA</name>
<keyword evidence="3" id="KW-1185">Reference proteome</keyword>
<dbReference type="STRING" id="46731.A0A3M6TXX5"/>
<evidence type="ECO:0000313" key="2">
    <source>
        <dbReference type="EMBL" id="RMX46154.1"/>
    </source>
</evidence>
<dbReference type="GO" id="GO:0005737">
    <property type="term" value="C:cytoplasm"/>
    <property type="evidence" value="ECO:0007669"/>
    <property type="project" value="TreeGrafter"/>
</dbReference>
<dbReference type="EMBL" id="RCHS01002719">
    <property type="protein sequence ID" value="RMX46154.1"/>
    <property type="molecule type" value="Genomic_DNA"/>
</dbReference>
<accession>A0A3M6TXX5</accession>
<dbReference type="InterPro" id="IPR019516">
    <property type="entry name" value="Glomulin/ALF4"/>
</dbReference>
<dbReference type="Proteomes" id="UP000275408">
    <property type="component" value="Unassembled WGS sequence"/>
</dbReference>
<dbReference type="AlphaFoldDB" id="A0A3M6TXX5"/>
<reference evidence="2 3" key="1">
    <citation type="journal article" date="2018" name="Sci. Rep.">
        <title>Comparative analysis of the Pocillopora damicornis genome highlights role of immune system in coral evolution.</title>
        <authorList>
            <person name="Cunning R."/>
            <person name="Bay R.A."/>
            <person name="Gillette P."/>
            <person name="Baker A.C."/>
            <person name="Traylor-Knowles N."/>
        </authorList>
    </citation>
    <scope>NUCLEOTIDE SEQUENCE [LARGE SCALE GENOMIC DNA]</scope>
    <source>
        <strain evidence="2">RSMAS</strain>
        <tissue evidence="2">Whole animal</tissue>
    </source>
</reference>
<evidence type="ECO:0008006" key="4">
    <source>
        <dbReference type="Google" id="ProtNLM"/>
    </source>
</evidence>
<dbReference type="InterPro" id="IPR013877">
    <property type="entry name" value="YAP-bd/ALF4/Glomulin"/>
</dbReference>
<feature type="compositionally biased region" description="Basic and acidic residues" evidence="1">
    <location>
        <begin position="303"/>
        <end position="313"/>
    </location>
</feature>
<comment type="caution">
    <text evidence="2">The sequence shown here is derived from an EMBL/GenBank/DDBJ whole genome shotgun (WGS) entry which is preliminary data.</text>
</comment>
<sequence>MKKGKFSKMADDDVEELQESLSKFCTEKPNTHLILVAVQKCVSSGKWTRLLECLTRSDHKDALEFVGWELIGVISQAIADDFESDGLEERKKILQLIAERCSAKEVCIGVLEQLDSGTDCHFNNFVTLLDTLKTAIHRLQEKKSKYVGMALPCVTRYIKGIQLSDEIETEKESGSECLKMPSIMKHVLDFLRPLVQEVSLQSSSAEISPSSSCISQLGPEIIKCLIQLLDYPLVFVDLAKHSKENTDLDNEDDESISEEKCSLTVMEYRTIALEIMKFIHMANGSYLYLMEYTSKTYNNVQEKSNKTSDRDVSAEEEYDDEDEQERSCYPVLGLGCFVYLLLVEKMEDRNIPAVFSFRYLLRVNIKSILFLLSRTEHGVIYKGLGLLETLSKRLKDKSLVYNQYEFKDLMDIVKVDTTFDFQLILSLGSYKCYDDVFIKEIGKCTCRLRAVQVLPNLVSKLDTRSRYGLLYTVLQDCSHPGVAGLLIHLLKEQVDQALSTSEDEPWFQGSRLMSILQLVFKPPSGAGTDKDLVQETDRVMAALNCLRFVLLRDESDKTTVWRNFTTIEKDFTEPLRQASKVTRLQYQAELTNKRDEIAGNKSKNMEQSTEFSVKNPDGKALELMSLADQCEALQSGLYSLDMMDSVLARITEIATSRSKGGK</sequence>
<dbReference type="PANTHER" id="PTHR15430:SF1">
    <property type="entry name" value="GLOMULIN"/>
    <property type="match status" value="1"/>
</dbReference>
<protein>
    <recommendedName>
        <fullName evidence="4">Glomulin</fullName>
    </recommendedName>
</protein>
<proteinExistence type="predicted"/>
<gene>
    <name evidence="2" type="ORF">pdam_00007838</name>
</gene>
<dbReference type="PANTHER" id="PTHR15430">
    <property type="entry name" value="GLOMULIN"/>
    <property type="match status" value="1"/>
</dbReference>
<evidence type="ECO:0000256" key="1">
    <source>
        <dbReference type="SAM" id="MobiDB-lite"/>
    </source>
</evidence>